<proteinExistence type="predicted"/>
<organism evidence="2 3">
    <name type="scientific">Stemphylium lycopersici</name>
    <name type="common">Tomato gray leaf spot disease fungus</name>
    <name type="synonym">Thyrospora lycopersici</name>
    <dbReference type="NCBI Taxonomy" id="183478"/>
    <lineage>
        <taxon>Eukaryota</taxon>
        <taxon>Fungi</taxon>
        <taxon>Dikarya</taxon>
        <taxon>Ascomycota</taxon>
        <taxon>Pezizomycotina</taxon>
        <taxon>Dothideomycetes</taxon>
        <taxon>Pleosporomycetidae</taxon>
        <taxon>Pleosporales</taxon>
        <taxon>Pleosporineae</taxon>
        <taxon>Pleosporaceae</taxon>
        <taxon>Stemphylium</taxon>
    </lineage>
</organism>
<dbReference type="EMBL" id="QGDH01000008">
    <property type="protein sequence ID" value="RAR15806.1"/>
    <property type="molecule type" value="Genomic_DNA"/>
</dbReference>
<feature type="signal peptide" evidence="1">
    <location>
        <begin position="1"/>
        <end position="20"/>
    </location>
</feature>
<dbReference type="SUPFAM" id="SSF48264">
    <property type="entry name" value="Cytochrome P450"/>
    <property type="match status" value="1"/>
</dbReference>
<evidence type="ECO:0000256" key="1">
    <source>
        <dbReference type="SAM" id="SignalP"/>
    </source>
</evidence>
<dbReference type="GO" id="GO:0005506">
    <property type="term" value="F:iron ion binding"/>
    <property type="evidence" value="ECO:0007669"/>
    <property type="project" value="InterPro"/>
</dbReference>
<evidence type="ECO:0000313" key="2">
    <source>
        <dbReference type="EMBL" id="RAR15806.1"/>
    </source>
</evidence>
<gene>
    <name evidence="2" type="ORF">DDE83_000822</name>
</gene>
<reference evidence="3" key="1">
    <citation type="submission" date="2018-05" db="EMBL/GenBank/DDBJ databases">
        <title>Draft genome sequence of Stemphylium lycopersici strain CIDEFI 213.</title>
        <authorList>
            <person name="Medina R."/>
            <person name="Franco M.E.E."/>
            <person name="Lucentini C.G."/>
            <person name="Saparrat M.C.N."/>
            <person name="Balatti P.A."/>
        </authorList>
    </citation>
    <scope>NUCLEOTIDE SEQUENCE [LARGE SCALE GENOMIC DNA]</scope>
    <source>
        <strain evidence="3">CIDEFI 213</strain>
    </source>
</reference>
<name>A0A364NEW1_STELY</name>
<dbReference type="GO" id="GO:0016705">
    <property type="term" value="F:oxidoreductase activity, acting on paired donors, with incorporation or reduction of molecular oxygen"/>
    <property type="evidence" value="ECO:0007669"/>
    <property type="project" value="InterPro"/>
</dbReference>
<sequence length="198" mass="22065">MPFQLWISALLLASVHRYHALSGRRIFYVDALHQRYSGIVRMAHNKVAVADLPGVSQIHKIGSGFLKSGFYANLTPYQNPGIFATRGPHAHSARSKQFARILSDSSLRNNEDAEVRRKVTLAVPRVSRNAAGASKRADVLKWWTLTTTDVIAHLYFGEIFYALEFGKVDFVPATLIGPFGFTVQMVNVVHRCASKHST</sequence>
<dbReference type="Gene3D" id="1.10.630.10">
    <property type="entry name" value="Cytochrome P450"/>
    <property type="match status" value="1"/>
</dbReference>
<keyword evidence="3" id="KW-1185">Reference proteome</keyword>
<dbReference type="GO" id="GO:0004497">
    <property type="term" value="F:monooxygenase activity"/>
    <property type="evidence" value="ECO:0007669"/>
    <property type="project" value="InterPro"/>
</dbReference>
<dbReference type="AlphaFoldDB" id="A0A364NEW1"/>
<accession>A0A364NEW1</accession>
<dbReference type="Proteomes" id="UP000249619">
    <property type="component" value="Unassembled WGS sequence"/>
</dbReference>
<feature type="chain" id="PRO_5017058640" evidence="1">
    <location>
        <begin position="21"/>
        <end position="198"/>
    </location>
</feature>
<dbReference type="GO" id="GO:0020037">
    <property type="term" value="F:heme binding"/>
    <property type="evidence" value="ECO:0007669"/>
    <property type="project" value="InterPro"/>
</dbReference>
<protein>
    <submittedName>
        <fullName evidence="2">Cytochrome P450 3A17</fullName>
    </submittedName>
</protein>
<evidence type="ECO:0000313" key="3">
    <source>
        <dbReference type="Proteomes" id="UP000249619"/>
    </source>
</evidence>
<dbReference type="OrthoDB" id="1470350at2759"/>
<dbReference type="STRING" id="183478.A0A364NEW1"/>
<dbReference type="InterPro" id="IPR036396">
    <property type="entry name" value="Cyt_P450_sf"/>
</dbReference>
<keyword evidence="1" id="KW-0732">Signal</keyword>
<comment type="caution">
    <text evidence="2">The sequence shown here is derived from an EMBL/GenBank/DDBJ whole genome shotgun (WGS) entry which is preliminary data.</text>
</comment>